<dbReference type="PANTHER" id="PTHR43289:SF6">
    <property type="entry name" value="SERINE_THREONINE-PROTEIN KINASE NEKL-3"/>
    <property type="match status" value="1"/>
</dbReference>
<organism evidence="8 9">
    <name type="scientific">Mycobacteroides abscessus</name>
    <dbReference type="NCBI Taxonomy" id="36809"/>
    <lineage>
        <taxon>Bacteria</taxon>
        <taxon>Bacillati</taxon>
        <taxon>Actinomycetota</taxon>
        <taxon>Actinomycetes</taxon>
        <taxon>Mycobacteriales</taxon>
        <taxon>Mycobacteriaceae</taxon>
        <taxon>Mycobacteroides</taxon>
    </lineage>
</organism>
<dbReference type="RefSeq" id="WP_005059085.1">
    <property type="nucleotide sequence ID" value="NZ_AP022621.1"/>
</dbReference>
<dbReference type="EMBL" id="CSWP01000006">
    <property type="protein sequence ID" value="CPV59478.1"/>
    <property type="molecule type" value="Genomic_DNA"/>
</dbReference>
<name>A0A0U0ZA90_9MYCO</name>
<evidence type="ECO:0000256" key="5">
    <source>
        <dbReference type="ARBA" id="ARBA00022777"/>
    </source>
</evidence>
<dbReference type="Gene3D" id="3.30.200.20">
    <property type="entry name" value="Phosphorylase Kinase, domain 1"/>
    <property type="match status" value="1"/>
</dbReference>
<keyword evidence="4" id="KW-0547">Nucleotide-binding</keyword>
<keyword evidence="2 8" id="KW-0723">Serine/threonine-protein kinase</keyword>
<gene>
    <name evidence="8" type="primary">prkC</name>
    <name evidence="8" type="ORF">ERS075579_03110</name>
</gene>
<evidence type="ECO:0000313" key="9">
    <source>
        <dbReference type="Proteomes" id="UP000045782"/>
    </source>
</evidence>
<evidence type="ECO:0000259" key="7">
    <source>
        <dbReference type="PROSITE" id="PS50011"/>
    </source>
</evidence>
<dbReference type="PANTHER" id="PTHR43289">
    <property type="entry name" value="MITOGEN-ACTIVATED PROTEIN KINASE KINASE KINASE 20-RELATED"/>
    <property type="match status" value="1"/>
</dbReference>
<evidence type="ECO:0000313" key="8">
    <source>
        <dbReference type="EMBL" id="CPV59478.1"/>
    </source>
</evidence>
<evidence type="ECO:0000256" key="3">
    <source>
        <dbReference type="ARBA" id="ARBA00022679"/>
    </source>
</evidence>
<evidence type="ECO:0000256" key="2">
    <source>
        <dbReference type="ARBA" id="ARBA00022527"/>
    </source>
</evidence>
<protein>
    <recommendedName>
        <fullName evidence="1">non-specific serine/threonine protein kinase</fullName>
        <ecNumber evidence="1">2.7.11.1</ecNumber>
    </recommendedName>
</protein>
<dbReference type="SUPFAM" id="SSF56112">
    <property type="entry name" value="Protein kinase-like (PK-like)"/>
    <property type="match status" value="1"/>
</dbReference>
<dbReference type="PROSITE" id="PS50011">
    <property type="entry name" value="PROTEIN_KINASE_DOM"/>
    <property type="match status" value="1"/>
</dbReference>
<dbReference type="CDD" id="cd14014">
    <property type="entry name" value="STKc_PknB_like"/>
    <property type="match status" value="1"/>
</dbReference>
<dbReference type="SMART" id="SM00220">
    <property type="entry name" value="S_TKc"/>
    <property type="match status" value="1"/>
</dbReference>
<keyword evidence="6" id="KW-0067">ATP-binding</keyword>
<dbReference type="GO" id="GO:0005524">
    <property type="term" value="F:ATP binding"/>
    <property type="evidence" value="ECO:0007669"/>
    <property type="project" value="UniProtKB-KW"/>
</dbReference>
<proteinExistence type="predicted"/>
<dbReference type="Gene3D" id="1.10.510.10">
    <property type="entry name" value="Transferase(Phosphotransferase) domain 1"/>
    <property type="match status" value="1"/>
</dbReference>
<dbReference type="GO" id="GO:0004674">
    <property type="term" value="F:protein serine/threonine kinase activity"/>
    <property type="evidence" value="ECO:0007669"/>
    <property type="project" value="UniProtKB-KW"/>
</dbReference>
<dbReference type="InterPro" id="IPR011009">
    <property type="entry name" value="Kinase-like_dom_sf"/>
</dbReference>
<keyword evidence="3 8" id="KW-0808">Transferase</keyword>
<dbReference type="EC" id="2.7.11.1" evidence="1"/>
<accession>A0A0U0ZA90</accession>
<dbReference type="Pfam" id="PF00069">
    <property type="entry name" value="Pkinase"/>
    <property type="match status" value="1"/>
</dbReference>
<dbReference type="AlphaFoldDB" id="A0A0U0ZA90"/>
<evidence type="ECO:0000256" key="6">
    <source>
        <dbReference type="ARBA" id="ARBA00022840"/>
    </source>
</evidence>
<keyword evidence="5 8" id="KW-0418">Kinase</keyword>
<dbReference type="InterPro" id="IPR000719">
    <property type="entry name" value="Prot_kinase_dom"/>
</dbReference>
<dbReference type="PIRSF" id="PIRSF000654">
    <property type="entry name" value="Integrin-linked_kinase"/>
    <property type="match status" value="1"/>
</dbReference>
<sequence>MPVPGEEFHGYVVGSPAGRGGTAQVYLAHRIDDGFEVALKVLEPRHRNPENIDRLHREFDLAQRFSHPRIVTVFERGQDWLTMEALTGGSAKDLVGTNQSWIIPLKLTLLQQIAGALDYIHDEQVVHCDVKPSNIMRTRSGSAVLTDFGIAQELAHADGPRRPVVQTSLPYAAPEVLRGQPVTAATDQYALACTAVELFDGKPPFTARTMLKLADMHLNAAPWPISYRHKYIPRAFDSIVAKAMSKDPLSRYPTCTEFITLLTHAMT</sequence>
<reference evidence="8 9" key="1">
    <citation type="submission" date="2015-03" db="EMBL/GenBank/DDBJ databases">
        <authorList>
            <person name="Murphy D."/>
        </authorList>
    </citation>
    <scope>NUCLEOTIDE SEQUENCE [LARGE SCALE GENOMIC DNA]</scope>
    <source>
        <strain evidence="8 9">PAP088</strain>
    </source>
</reference>
<dbReference type="Proteomes" id="UP000045782">
    <property type="component" value="Unassembled WGS sequence"/>
</dbReference>
<feature type="domain" description="Protein kinase" evidence="7">
    <location>
        <begin position="11"/>
        <end position="267"/>
    </location>
</feature>
<evidence type="ECO:0000256" key="1">
    <source>
        <dbReference type="ARBA" id="ARBA00012513"/>
    </source>
</evidence>
<evidence type="ECO:0000256" key="4">
    <source>
        <dbReference type="ARBA" id="ARBA00022741"/>
    </source>
</evidence>